<accession>A0ABU6V6Z2</accession>
<feature type="compositionally biased region" description="Pro residues" evidence="1">
    <location>
        <begin position="171"/>
        <end position="181"/>
    </location>
</feature>
<proteinExistence type="predicted"/>
<feature type="region of interest" description="Disordered" evidence="1">
    <location>
        <begin position="39"/>
        <end position="63"/>
    </location>
</feature>
<name>A0ABU6V6Z2_9FABA</name>
<feature type="region of interest" description="Disordered" evidence="1">
    <location>
        <begin position="90"/>
        <end position="186"/>
    </location>
</feature>
<evidence type="ECO:0000313" key="2">
    <source>
        <dbReference type="EMBL" id="MED6167891.1"/>
    </source>
</evidence>
<keyword evidence="3" id="KW-1185">Reference proteome</keyword>
<protein>
    <submittedName>
        <fullName evidence="2">Uncharacterized protein</fullName>
    </submittedName>
</protein>
<dbReference type="EMBL" id="JASCZI010151050">
    <property type="protein sequence ID" value="MED6167891.1"/>
    <property type="molecule type" value="Genomic_DNA"/>
</dbReference>
<organism evidence="2 3">
    <name type="scientific">Stylosanthes scabra</name>
    <dbReference type="NCBI Taxonomy" id="79078"/>
    <lineage>
        <taxon>Eukaryota</taxon>
        <taxon>Viridiplantae</taxon>
        <taxon>Streptophyta</taxon>
        <taxon>Embryophyta</taxon>
        <taxon>Tracheophyta</taxon>
        <taxon>Spermatophyta</taxon>
        <taxon>Magnoliopsida</taxon>
        <taxon>eudicotyledons</taxon>
        <taxon>Gunneridae</taxon>
        <taxon>Pentapetalae</taxon>
        <taxon>rosids</taxon>
        <taxon>fabids</taxon>
        <taxon>Fabales</taxon>
        <taxon>Fabaceae</taxon>
        <taxon>Papilionoideae</taxon>
        <taxon>50 kb inversion clade</taxon>
        <taxon>dalbergioids sensu lato</taxon>
        <taxon>Dalbergieae</taxon>
        <taxon>Pterocarpus clade</taxon>
        <taxon>Stylosanthes</taxon>
    </lineage>
</organism>
<evidence type="ECO:0000256" key="1">
    <source>
        <dbReference type="SAM" id="MobiDB-lite"/>
    </source>
</evidence>
<dbReference type="Proteomes" id="UP001341840">
    <property type="component" value="Unassembled WGS sequence"/>
</dbReference>
<feature type="compositionally biased region" description="Polar residues" evidence="1">
    <location>
        <begin position="39"/>
        <end position="48"/>
    </location>
</feature>
<reference evidence="2 3" key="1">
    <citation type="journal article" date="2023" name="Plants (Basel)">
        <title>Bridging the Gap: Combining Genomics and Transcriptomics Approaches to Understand Stylosanthes scabra, an Orphan Legume from the Brazilian Caatinga.</title>
        <authorList>
            <person name="Ferreira-Neto J.R.C."/>
            <person name="da Silva M.D."/>
            <person name="Binneck E."/>
            <person name="de Melo N.F."/>
            <person name="da Silva R.H."/>
            <person name="de Melo A.L.T.M."/>
            <person name="Pandolfi V."/>
            <person name="Bustamante F.O."/>
            <person name="Brasileiro-Vidal A.C."/>
            <person name="Benko-Iseppon A.M."/>
        </authorList>
    </citation>
    <scope>NUCLEOTIDE SEQUENCE [LARGE SCALE GENOMIC DNA]</scope>
    <source>
        <tissue evidence="2">Leaves</tissue>
    </source>
</reference>
<comment type="caution">
    <text evidence="2">The sequence shown here is derived from an EMBL/GenBank/DDBJ whole genome shotgun (WGS) entry which is preliminary data.</text>
</comment>
<gene>
    <name evidence="2" type="ORF">PIB30_007207</name>
</gene>
<feature type="compositionally biased region" description="Pro residues" evidence="1">
    <location>
        <begin position="116"/>
        <end position="128"/>
    </location>
</feature>
<sequence>MKESSLSSSLCQGTHVLSPRPHSFTQGFECSVFRKLTEASSPASSNSKPLMGRELGQRKIRRKRVKTKRCVSLSDDLVSIGFIRRKVQNKSNRRTAPLHSQTCLPLSPYTLRNPKRSPPPNHHLPPPTSQTTHPPTSERRRLGERRRHREKEEGNHVVALGTTTERSKKPLLPPPRPPSSPPSVAGEKACKTISDCCRIFCASLIEKQAVSSESVVDPNCGLYFEQFGGRVVCDGCPGSESSIVDVS</sequence>
<evidence type="ECO:0000313" key="3">
    <source>
        <dbReference type="Proteomes" id="UP001341840"/>
    </source>
</evidence>